<evidence type="ECO:0000313" key="12">
    <source>
        <dbReference type="Proteomes" id="UP000064967"/>
    </source>
</evidence>
<evidence type="ECO:0000256" key="5">
    <source>
        <dbReference type="ARBA" id="ARBA00022692"/>
    </source>
</evidence>
<feature type="transmembrane region" description="Helical" evidence="10">
    <location>
        <begin position="234"/>
        <end position="254"/>
    </location>
</feature>
<dbReference type="InterPro" id="IPR048279">
    <property type="entry name" value="MdtK-like"/>
</dbReference>
<evidence type="ECO:0000256" key="10">
    <source>
        <dbReference type="SAM" id="Phobius"/>
    </source>
</evidence>
<feature type="transmembrane region" description="Helical" evidence="10">
    <location>
        <begin position="154"/>
        <end position="174"/>
    </location>
</feature>
<feature type="transmembrane region" description="Helical" evidence="10">
    <location>
        <begin position="359"/>
        <end position="380"/>
    </location>
</feature>
<protein>
    <recommendedName>
        <fullName evidence="9">Multidrug-efflux transporter</fullName>
    </recommendedName>
</protein>
<feature type="transmembrane region" description="Helical" evidence="10">
    <location>
        <begin position="459"/>
        <end position="478"/>
    </location>
</feature>
<keyword evidence="8 10" id="KW-0472">Membrane</keyword>
<proteinExistence type="predicted"/>
<dbReference type="GO" id="GO:0015297">
    <property type="term" value="F:antiporter activity"/>
    <property type="evidence" value="ECO:0007669"/>
    <property type="project" value="UniProtKB-KW"/>
</dbReference>
<organism evidence="11 12">
    <name type="scientific">Labilithrix luteola</name>
    <dbReference type="NCBI Taxonomy" id="1391654"/>
    <lineage>
        <taxon>Bacteria</taxon>
        <taxon>Pseudomonadati</taxon>
        <taxon>Myxococcota</taxon>
        <taxon>Polyangia</taxon>
        <taxon>Polyangiales</taxon>
        <taxon>Labilitrichaceae</taxon>
        <taxon>Labilithrix</taxon>
    </lineage>
</organism>
<sequence length="507" mass="53094">MTPDRKPVKRPVQMGKDRESRILTGPLALEIARFGTPLALGMALQTTFNLVDAYLIAQLPLDEVGAAVGAIGICDQVAALGTIISYGVSTAAGAILSQRKGAGDQVGIQNAAWQSMIVVGILSVVLGLVFGLGAGVVVHHVIGAKGSVAEVATSYLRVAATGGFSIYFLLQLTNVQRALGSAKTPVALLVIGNILNIVLAVVLIFGPGPAPALLSWATPIAKALHLPRMGMVGAAWAAVIARTLVLIPNIIILARRFDVFPPKGSRGPNAAEIRQIVKIAWPSSAQFFLRIAAMLFINSLIARFYTTQEDQTATTAMGLVFRLDTMALFVAMGWGSAAQTFVGQNLGAKKETRARQVGWITVAYDVVTNVLLIALVFSYGEAILHVFDNETAPVAIALDYLRIVAPSYVALGAGVVLGNAMAGAGATKTTFAVDALVILGVQLPLGLLAVVLFPGAIRSVFQVVAITNCASALVYAFVYGRGRWAKPLPVQGEAAPWIENSTDAGYG</sequence>
<comment type="subcellular location">
    <subcellularLocation>
        <location evidence="1">Cell membrane</location>
        <topology evidence="1">Multi-pass membrane protein</topology>
    </subcellularLocation>
</comment>
<keyword evidence="3" id="KW-0050">Antiport</keyword>
<evidence type="ECO:0000256" key="6">
    <source>
        <dbReference type="ARBA" id="ARBA00022989"/>
    </source>
</evidence>
<dbReference type="EMBL" id="CP012333">
    <property type="protein sequence ID" value="AKV03568.1"/>
    <property type="molecule type" value="Genomic_DNA"/>
</dbReference>
<evidence type="ECO:0000256" key="8">
    <source>
        <dbReference type="ARBA" id="ARBA00023136"/>
    </source>
</evidence>
<evidence type="ECO:0000256" key="4">
    <source>
        <dbReference type="ARBA" id="ARBA00022475"/>
    </source>
</evidence>
<keyword evidence="5 10" id="KW-0812">Transmembrane</keyword>
<evidence type="ECO:0000256" key="9">
    <source>
        <dbReference type="ARBA" id="ARBA00031636"/>
    </source>
</evidence>
<dbReference type="GO" id="GO:0005886">
    <property type="term" value="C:plasma membrane"/>
    <property type="evidence" value="ECO:0007669"/>
    <property type="project" value="UniProtKB-SubCell"/>
</dbReference>
<dbReference type="NCBIfam" id="TIGR00797">
    <property type="entry name" value="matE"/>
    <property type="match status" value="1"/>
</dbReference>
<dbReference type="GO" id="GO:0042910">
    <property type="term" value="F:xenobiotic transmembrane transporter activity"/>
    <property type="evidence" value="ECO:0007669"/>
    <property type="project" value="InterPro"/>
</dbReference>
<dbReference type="AlphaFoldDB" id="A0A0K1QCW2"/>
<keyword evidence="7" id="KW-0406">Ion transport</keyword>
<feature type="transmembrane region" description="Helical" evidence="10">
    <location>
        <begin position="326"/>
        <end position="347"/>
    </location>
</feature>
<keyword evidence="4" id="KW-1003">Cell membrane</keyword>
<feature type="transmembrane region" description="Helical" evidence="10">
    <location>
        <begin position="287"/>
        <end position="306"/>
    </location>
</feature>
<dbReference type="Proteomes" id="UP000064967">
    <property type="component" value="Chromosome"/>
</dbReference>
<evidence type="ECO:0000256" key="3">
    <source>
        <dbReference type="ARBA" id="ARBA00022449"/>
    </source>
</evidence>
<dbReference type="PIRSF" id="PIRSF006603">
    <property type="entry name" value="DinF"/>
    <property type="match status" value="1"/>
</dbReference>
<dbReference type="PANTHER" id="PTHR43298">
    <property type="entry name" value="MULTIDRUG RESISTANCE PROTEIN NORM-RELATED"/>
    <property type="match status" value="1"/>
</dbReference>
<feature type="transmembrane region" description="Helical" evidence="10">
    <location>
        <begin position="431"/>
        <end position="453"/>
    </location>
</feature>
<dbReference type="InterPro" id="IPR050222">
    <property type="entry name" value="MATE_MdtK"/>
</dbReference>
<evidence type="ECO:0000313" key="11">
    <source>
        <dbReference type="EMBL" id="AKV03568.1"/>
    </source>
</evidence>
<keyword evidence="6 10" id="KW-1133">Transmembrane helix</keyword>
<dbReference type="KEGG" id="llu:AKJ09_10231"/>
<feature type="transmembrane region" description="Helical" evidence="10">
    <location>
        <begin position="186"/>
        <end position="206"/>
    </location>
</feature>
<feature type="transmembrane region" description="Helical" evidence="10">
    <location>
        <begin position="400"/>
        <end position="419"/>
    </location>
</feature>
<dbReference type="PANTHER" id="PTHR43298:SF2">
    <property type="entry name" value="FMN_FAD EXPORTER YEEO-RELATED"/>
    <property type="match status" value="1"/>
</dbReference>
<keyword evidence="2" id="KW-0813">Transport</keyword>
<keyword evidence="12" id="KW-1185">Reference proteome</keyword>
<accession>A0A0K1QCW2</accession>
<dbReference type="GO" id="GO:0006811">
    <property type="term" value="P:monoatomic ion transport"/>
    <property type="evidence" value="ECO:0007669"/>
    <property type="project" value="UniProtKB-KW"/>
</dbReference>
<dbReference type="InterPro" id="IPR002528">
    <property type="entry name" value="MATE_fam"/>
</dbReference>
<name>A0A0K1QCW2_9BACT</name>
<reference evidence="11 12" key="1">
    <citation type="submission" date="2015-08" db="EMBL/GenBank/DDBJ databases">
        <authorList>
            <person name="Babu N.S."/>
            <person name="Beckwith C.J."/>
            <person name="Beseler K.G."/>
            <person name="Brison A."/>
            <person name="Carone J.V."/>
            <person name="Caskin T.P."/>
            <person name="Diamond M."/>
            <person name="Durham M.E."/>
            <person name="Foxe J.M."/>
            <person name="Go M."/>
            <person name="Henderson B.A."/>
            <person name="Jones I.B."/>
            <person name="McGettigan J.A."/>
            <person name="Micheletti S.J."/>
            <person name="Nasrallah M.E."/>
            <person name="Ortiz D."/>
            <person name="Piller C.R."/>
            <person name="Privatt S.R."/>
            <person name="Schneider S.L."/>
            <person name="Sharp S."/>
            <person name="Smith T.C."/>
            <person name="Stanton J.D."/>
            <person name="Ullery H.E."/>
            <person name="Wilson R.J."/>
            <person name="Serrano M.G."/>
            <person name="Buck G."/>
            <person name="Lee V."/>
            <person name="Wang Y."/>
            <person name="Carvalho R."/>
            <person name="Voegtly L."/>
            <person name="Shi R."/>
            <person name="Duckworth R."/>
            <person name="Johnson A."/>
            <person name="Loviza R."/>
            <person name="Walstead R."/>
            <person name="Shah Z."/>
            <person name="Kiflezghi M."/>
            <person name="Wade K."/>
            <person name="Ball S.L."/>
            <person name="Bradley K.W."/>
            <person name="Asai D.J."/>
            <person name="Bowman C.A."/>
            <person name="Russell D.A."/>
            <person name="Pope W.H."/>
            <person name="Jacobs-Sera D."/>
            <person name="Hendrix R.W."/>
            <person name="Hatfull G.F."/>
        </authorList>
    </citation>
    <scope>NUCLEOTIDE SEQUENCE [LARGE SCALE GENOMIC DNA]</scope>
    <source>
        <strain evidence="11 12">DSM 27648</strain>
    </source>
</reference>
<feature type="transmembrane region" description="Helical" evidence="10">
    <location>
        <begin position="117"/>
        <end position="142"/>
    </location>
</feature>
<evidence type="ECO:0000256" key="1">
    <source>
        <dbReference type="ARBA" id="ARBA00004651"/>
    </source>
</evidence>
<evidence type="ECO:0000256" key="2">
    <source>
        <dbReference type="ARBA" id="ARBA00022448"/>
    </source>
</evidence>
<dbReference type="Pfam" id="PF01554">
    <property type="entry name" value="MatE"/>
    <property type="match status" value="2"/>
</dbReference>
<dbReference type="STRING" id="1391654.AKJ09_10231"/>
<evidence type="ECO:0000256" key="7">
    <source>
        <dbReference type="ARBA" id="ARBA00023065"/>
    </source>
</evidence>
<gene>
    <name evidence="11" type="ORF">AKJ09_10231</name>
</gene>